<dbReference type="InterPro" id="IPR006295">
    <property type="entry name" value="DNA_primase_DnaG"/>
</dbReference>
<dbReference type="EMBL" id="BOMN01000108">
    <property type="protein sequence ID" value="GIE24313.1"/>
    <property type="molecule type" value="Genomic_DNA"/>
</dbReference>
<evidence type="ECO:0000256" key="5">
    <source>
        <dbReference type="ARBA" id="ARBA00022705"/>
    </source>
</evidence>
<dbReference type="InterPro" id="IPR027434">
    <property type="entry name" value="Homing_endonucl"/>
</dbReference>
<comment type="subunit">
    <text evidence="14">Monomer. Interacts with DnaB.</text>
</comment>
<dbReference type="InterPro" id="IPR037068">
    <property type="entry name" value="DNA_primase_core_N_sf"/>
</dbReference>
<sequence>MAGRVKDEDIALVRDRTSIADIISETVTLRSAGGGNLKGLCPFHDEKTPSFTVSPARNVYFCLAGETRVLTDQGVRPIRELAGGRHRVITTHGRFVEAPFLSFGDQPVVHLKLSRNGQKKTIRTTTNHRWFIRSRSKGVEKRLERTTAELKKGDGLAHVFPRALATRDGGHHLSPSPFGIARGIVFGDGTVLNKGSVALLYGDKDRDLLKWFPLNETYASEGRITVTDMPAYFKTDLPPLTESLSYLYGWLAGYFAADGDVAADTCISLNSAHRENLEYVRDLCTRIGVGTYGIREYTRTGFADVERPDGTVGYTGPMYRLTLMGEDIPEEFFLIQTHRDRFVAGRKKFERRGWVVEGIEDHGEVEEVFCPVVDGTHAFVLEDNILTGNCHGCGAGGDAIKFLMDAEHLTFVESLERLASKSGIQLRYDSFGDNREGGQPRPQAGQKQRLISAHAAAAEFYQDQLGKAGARKAREFLAQRGFGRDAAEKYGCGFAPEGWDLLAKHLRQKGFTHEELTAGGLAKPARSGSLIDRFRRRLMWPIRDLSGDVIGFGARKLFDDDDGPKYLNTPESPLYKKSHVLYGIDLAKREMAKRGRAVIVEGYTDVMACHEAGEPTAVATCGTSFGVDHIGVLRRLLMDSDSFTGEIIYTFDGDAAGQKAALRAFEEDQRFVGRTFIAVSPDNMDPCELRLAKGDLAVRDMIARREPLVDFALRQTLGRFDLDTVEGRVDAMRKAAPLVAKIKDREKRPEYARKLAGDLGMDLDPVQRAVAQAMTPDAPVAAQRRAPDSPQRQVERETLKLALQFPVLAGPMYDTTEPESYGDPVLRSIRMAIAAAGGTASATDGVVWIEAVRDACDDLGGKALINELAVEPMRIDGEADLRYVQITLARLQVGSVTTRIKDLKSKVQRLNPVAHKDEYLALAGELFSLEQHARALRDQAAGAL</sequence>
<proteinExistence type="inferred from homology"/>
<dbReference type="Gene3D" id="2.170.16.10">
    <property type="entry name" value="Hedgehog/Intein (Hint) domain"/>
    <property type="match status" value="1"/>
</dbReference>
<dbReference type="Pfam" id="PF13662">
    <property type="entry name" value="Toprim_4"/>
    <property type="match status" value="1"/>
</dbReference>
<dbReference type="InterPro" id="IPR013264">
    <property type="entry name" value="DNAG_N"/>
</dbReference>
<name>A0ABQ4A0F1_9ACTN</name>
<evidence type="ECO:0000256" key="9">
    <source>
        <dbReference type="ARBA" id="ARBA00022833"/>
    </source>
</evidence>
<comment type="catalytic activity">
    <reaction evidence="14">
        <text>ssDNA + n NTP = ssDNA/pppN(pN)n-1 hybrid + (n-1) diphosphate.</text>
        <dbReference type="EC" id="2.7.7.101"/>
    </reaction>
</comment>
<dbReference type="InterPro" id="IPR036844">
    <property type="entry name" value="Hint_dom_sf"/>
</dbReference>
<keyword evidence="13 14" id="KW-0804">Transcription</keyword>
<evidence type="ECO:0000259" key="16">
    <source>
        <dbReference type="PROSITE" id="PS50880"/>
    </source>
</evidence>
<comment type="function">
    <text evidence="14">RNA polymerase that catalyzes the synthesis of short RNA molecules used as primers for DNA polymerase during DNA replication.</text>
</comment>
<keyword evidence="7" id="KW-0863">Zinc-finger</keyword>
<keyword evidence="2 14" id="KW-0639">Primosome</keyword>
<dbReference type="PROSITE" id="PS50819">
    <property type="entry name" value="INTEIN_ENDONUCLEASE"/>
    <property type="match status" value="1"/>
</dbReference>
<dbReference type="InterPro" id="IPR034151">
    <property type="entry name" value="TOPRIM_DnaG_bac"/>
</dbReference>
<dbReference type="HAMAP" id="MF_00974">
    <property type="entry name" value="DNA_primase_DnaG"/>
    <property type="match status" value="1"/>
</dbReference>
<dbReference type="PROSITE" id="PS50817">
    <property type="entry name" value="INTEIN_N_TER"/>
    <property type="match status" value="1"/>
</dbReference>
<dbReference type="Pfam" id="PF14528">
    <property type="entry name" value="LAGLIDADG_3"/>
    <property type="match status" value="1"/>
</dbReference>
<dbReference type="InterPro" id="IPR006141">
    <property type="entry name" value="Intein_N"/>
</dbReference>
<keyword evidence="12 14" id="KW-0238">DNA-binding</keyword>
<dbReference type="Pfam" id="PF08275">
    <property type="entry name" value="DNAG_N"/>
    <property type="match status" value="1"/>
</dbReference>
<dbReference type="InterPro" id="IPR013173">
    <property type="entry name" value="DNA_primase_DnaG_DnaB-bd_dom"/>
</dbReference>
<keyword evidence="10" id="KW-0460">Magnesium</keyword>
<evidence type="ECO:0000256" key="12">
    <source>
        <dbReference type="ARBA" id="ARBA00023125"/>
    </source>
</evidence>
<keyword evidence="9" id="KW-0862">Zinc</keyword>
<gene>
    <name evidence="14" type="primary">dnaG</name>
    <name evidence="17" type="ORF">Ahu01nite_074150</name>
</gene>
<dbReference type="PANTHER" id="PTHR30313">
    <property type="entry name" value="DNA PRIMASE"/>
    <property type="match status" value="1"/>
</dbReference>
<dbReference type="Pfam" id="PF08278">
    <property type="entry name" value="DnaG_DnaB_bind"/>
    <property type="match status" value="1"/>
</dbReference>
<dbReference type="SMART" id="SM00766">
    <property type="entry name" value="DnaG_DnaB_bind"/>
    <property type="match status" value="1"/>
</dbReference>
<dbReference type="Gene3D" id="3.90.580.10">
    <property type="entry name" value="Zinc finger, CHC2-type domain"/>
    <property type="match status" value="2"/>
</dbReference>
<protein>
    <recommendedName>
        <fullName evidence="14">DNA primase</fullName>
        <ecNumber evidence="14">2.7.7.101</ecNumber>
    </recommendedName>
</protein>
<dbReference type="PROSITE" id="PS50880">
    <property type="entry name" value="TOPRIM"/>
    <property type="match status" value="1"/>
</dbReference>
<keyword evidence="6" id="KW-0479">Metal-binding</keyword>
<evidence type="ECO:0000256" key="13">
    <source>
        <dbReference type="ARBA" id="ARBA00023163"/>
    </source>
</evidence>
<dbReference type="InterPro" id="IPR030846">
    <property type="entry name" value="DnaG_bac"/>
</dbReference>
<dbReference type="InterPro" id="IPR036977">
    <property type="entry name" value="DNA_primase_Znf_CHC2"/>
</dbReference>
<organism evidence="17 18">
    <name type="scientific">Winogradskya humida</name>
    <dbReference type="NCBI Taxonomy" id="113566"/>
    <lineage>
        <taxon>Bacteria</taxon>
        <taxon>Bacillati</taxon>
        <taxon>Actinomycetota</taxon>
        <taxon>Actinomycetes</taxon>
        <taxon>Micromonosporales</taxon>
        <taxon>Micromonosporaceae</taxon>
        <taxon>Winogradskya</taxon>
    </lineage>
</organism>
<evidence type="ECO:0000256" key="11">
    <source>
        <dbReference type="ARBA" id="ARBA00023000"/>
    </source>
</evidence>
<dbReference type="InterPro" id="IPR050219">
    <property type="entry name" value="DnaG_primase"/>
</dbReference>
<accession>A0ABQ4A0F1</accession>
<dbReference type="CDD" id="cd03364">
    <property type="entry name" value="TOPRIM_DnaG_primases"/>
    <property type="match status" value="1"/>
</dbReference>
<dbReference type="SUPFAM" id="SSF51294">
    <property type="entry name" value="Hedgehog/intein (Hint) domain"/>
    <property type="match status" value="1"/>
</dbReference>
<dbReference type="SMART" id="SM00493">
    <property type="entry name" value="TOPRIM"/>
    <property type="match status" value="1"/>
</dbReference>
<dbReference type="InterPro" id="IPR004860">
    <property type="entry name" value="LAGLIDADG_dom"/>
</dbReference>
<keyword evidence="5 14" id="KW-0235">DNA replication</keyword>
<keyword evidence="4 14" id="KW-0548">Nucleotidyltransferase</keyword>
<comment type="similarity">
    <text evidence="14">Belongs to the DnaG primase family.</text>
</comment>
<evidence type="ECO:0000256" key="1">
    <source>
        <dbReference type="ARBA" id="ARBA00022478"/>
    </source>
</evidence>
<feature type="domain" description="Toprim" evidence="16">
    <location>
        <begin position="595"/>
        <end position="681"/>
    </location>
</feature>
<evidence type="ECO:0000256" key="2">
    <source>
        <dbReference type="ARBA" id="ARBA00022515"/>
    </source>
</evidence>
<evidence type="ECO:0000256" key="10">
    <source>
        <dbReference type="ARBA" id="ARBA00022842"/>
    </source>
</evidence>
<keyword evidence="8" id="KW-0068">Autocatalytic cleavage</keyword>
<evidence type="ECO:0000256" key="6">
    <source>
        <dbReference type="ARBA" id="ARBA00022723"/>
    </source>
</evidence>
<keyword evidence="3 14" id="KW-0808">Transferase</keyword>
<dbReference type="EC" id="2.7.7.101" evidence="14"/>
<keyword evidence="11" id="KW-0651">Protein splicing</keyword>
<comment type="caution">
    <text evidence="14">Lacks conserved residue(s) required for the propagation of feature annotation.</text>
</comment>
<dbReference type="Gene3D" id="3.10.28.10">
    <property type="entry name" value="Homing endonucleases"/>
    <property type="match status" value="1"/>
</dbReference>
<evidence type="ECO:0000256" key="3">
    <source>
        <dbReference type="ARBA" id="ARBA00022679"/>
    </source>
</evidence>
<evidence type="ECO:0000256" key="8">
    <source>
        <dbReference type="ARBA" id="ARBA00022813"/>
    </source>
</evidence>
<evidence type="ECO:0000256" key="4">
    <source>
        <dbReference type="ARBA" id="ARBA00022695"/>
    </source>
</evidence>
<evidence type="ECO:0000313" key="17">
    <source>
        <dbReference type="EMBL" id="GIE24313.1"/>
    </source>
</evidence>
<keyword evidence="1 14" id="KW-0240">DNA-directed RNA polymerase</keyword>
<dbReference type="SUPFAM" id="SSF56731">
    <property type="entry name" value="DNA primase core"/>
    <property type="match status" value="1"/>
</dbReference>
<dbReference type="Proteomes" id="UP000603200">
    <property type="component" value="Unassembled WGS sequence"/>
</dbReference>
<dbReference type="PANTHER" id="PTHR30313:SF2">
    <property type="entry name" value="DNA PRIMASE"/>
    <property type="match status" value="1"/>
</dbReference>
<comment type="caution">
    <text evidence="17">The sequence shown here is derived from an EMBL/GenBank/DDBJ whole genome shotgun (WGS) entry which is preliminary data.</text>
</comment>
<feature type="domain" description="DOD-type homing endonuclease" evidence="15">
    <location>
        <begin position="214"/>
        <end position="289"/>
    </location>
</feature>
<keyword evidence="18" id="KW-1185">Reference proteome</keyword>
<dbReference type="Pfam" id="PF10410">
    <property type="entry name" value="DnaB_bind"/>
    <property type="match status" value="1"/>
</dbReference>
<dbReference type="Pfam" id="PF01807">
    <property type="entry name" value="Zn_ribbon_DnaG"/>
    <property type="match status" value="2"/>
</dbReference>
<dbReference type="Gene3D" id="3.40.1360.10">
    <property type="match status" value="1"/>
</dbReference>
<evidence type="ECO:0000259" key="15">
    <source>
        <dbReference type="PROSITE" id="PS50819"/>
    </source>
</evidence>
<dbReference type="SUPFAM" id="SSF55608">
    <property type="entry name" value="Homing endonucleases"/>
    <property type="match status" value="1"/>
</dbReference>
<dbReference type="InterPro" id="IPR019475">
    <property type="entry name" value="DNA_primase_DnaB-bd"/>
</dbReference>
<dbReference type="InterPro" id="IPR006171">
    <property type="entry name" value="TOPRIM_dom"/>
</dbReference>
<reference evidence="17 18" key="1">
    <citation type="submission" date="2021-01" db="EMBL/GenBank/DDBJ databases">
        <title>Whole genome shotgun sequence of Actinoplanes humidus NBRC 14915.</title>
        <authorList>
            <person name="Komaki H."/>
            <person name="Tamura T."/>
        </authorList>
    </citation>
    <scope>NUCLEOTIDE SEQUENCE [LARGE SCALE GENOMIC DNA]</scope>
    <source>
        <strain evidence="17 18">NBRC 14915</strain>
    </source>
</reference>
<evidence type="ECO:0000313" key="18">
    <source>
        <dbReference type="Proteomes" id="UP000603200"/>
    </source>
</evidence>
<dbReference type="SUPFAM" id="SSF57783">
    <property type="entry name" value="Zinc beta-ribbon"/>
    <property type="match status" value="2"/>
</dbReference>
<dbReference type="InterPro" id="IPR002694">
    <property type="entry name" value="Znf_CHC2"/>
</dbReference>
<dbReference type="NCBIfam" id="TIGR01391">
    <property type="entry name" value="dnaG"/>
    <property type="match status" value="1"/>
</dbReference>
<dbReference type="Gene3D" id="3.90.980.10">
    <property type="entry name" value="DNA primase, catalytic core, N-terminal domain"/>
    <property type="match status" value="1"/>
</dbReference>
<dbReference type="SMART" id="SM00400">
    <property type="entry name" value="ZnF_CHCC"/>
    <property type="match status" value="2"/>
</dbReference>
<dbReference type="InterPro" id="IPR004042">
    <property type="entry name" value="Intein_endonuc_central"/>
</dbReference>
<evidence type="ECO:0000256" key="14">
    <source>
        <dbReference type="HAMAP-Rule" id="MF_00974"/>
    </source>
</evidence>
<evidence type="ECO:0000256" key="7">
    <source>
        <dbReference type="ARBA" id="ARBA00022771"/>
    </source>
</evidence>